<evidence type="ECO:0000256" key="5">
    <source>
        <dbReference type="PROSITE-ProRule" id="PRU00302"/>
    </source>
</evidence>
<feature type="non-terminal residue" evidence="8">
    <location>
        <position position="434"/>
    </location>
</feature>
<keyword evidence="1 5" id="KW-0768">Sushi</keyword>
<evidence type="ECO:0000313" key="9">
    <source>
        <dbReference type="Proteomes" id="UP000030746"/>
    </source>
</evidence>
<dbReference type="InterPro" id="IPR050350">
    <property type="entry name" value="Compl-Cell_Adhes-Reg"/>
</dbReference>
<dbReference type="CTD" id="20243660"/>
<dbReference type="OrthoDB" id="406096at2759"/>
<dbReference type="RefSeq" id="XP_009066385.1">
    <property type="nucleotide sequence ID" value="XM_009068137.1"/>
</dbReference>
<keyword evidence="3" id="KW-1015">Disulfide bond</keyword>
<dbReference type="OMA" id="GQKEINC"/>
<keyword evidence="4" id="KW-0325">Glycoprotein</keyword>
<comment type="caution">
    <text evidence="5">Lacks conserved residue(s) required for the propagation of feature annotation.</text>
</comment>
<dbReference type="HOGENOM" id="CLU_632510_0_0_1"/>
<feature type="domain" description="Sushi" evidence="7">
    <location>
        <begin position="375"/>
        <end position="434"/>
    </location>
</feature>
<dbReference type="EMBL" id="KB203839">
    <property type="protein sequence ID" value="ESO82927.1"/>
    <property type="molecule type" value="Genomic_DNA"/>
</dbReference>
<dbReference type="SMART" id="SM00032">
    <property type="entry name" value="CCP"/>
    <property type="match status" value="7"/>
</dbReference>
<evidence type="ECO:0000256" key="4">
    <source>
        <dbReference type="ARBA" id="ARBA00023180"/>
    </source>
</evidence>
<dbReference type="InterPro" id="IPR000436">
    <property type="entry name" value="Sushi_SCR_CCP_dom"/>
</dbReference>
<feature type="domain" description="Sushi" evidence="7">
    <location>
        <begin position="253"/>
        <end position="313"/>
    </location>
</feature>
<dbReference type="Pfam" id="PF00084">
    <property type="entry name" value="Sushi"/>
    <property type="match status" value="7"/>
</dbReference>
<feature type="domain" description="Sushi" evidence="7">
    <location>
        <begin position="131"/>
        <end position="191"/>
    </location>
</feature>
<dbReference type="Proteomes" id="UP000030746">
    <property type="component" value="Unassembled WGS sequence"/>
</dbReference>
<keyword evidence="9" id="KW-1185">Reference proteome</keyword>
<feature type="domain" description="Sushi" evidence="7">
    <location>
        <begin position="192"/>
        <end position="252"/>
    </location>
</feature>
<name>V3ZFQ6_LOTGI</name>
<feature type="domain" description="Sushi" evidence="7">
    <location>
        <begin position="70"/>
        <end position="130"/>
    </location>
</feature>
<dbReference type="InterPro" id="IPR035976">
    <property type="entry name" value="Sushi/SCR/CCP_sf"/>
</dbReference>
<evidence type="ECO:0000259" key="7">
    <source>
        <dbReference type="PROSITE" id="PS50923"/>
    </source>
</evidence>
<proteinExistence type="predicted"/>
<protein>
    <recommendedName>
        <fullName evidence="7">Sushi domain-containing protein</fullName>
    </recommendedName>
</protein>
<dbReference type="AlphaFoldDB" id="V3ZFQ6"/>
<evidence type="ECO:0000256" key="2">
    <source>
        <dbReference type="ARBA" id="ARBA00022737"/>
    </source>
</evidence>
<dbReference type="Gene3D" id="2.10.70.10">
    <property type="entry name" value="Complement Module, domain 1"/>
    <property type="match status" value="7"/>
</dbReference>
<dbReference type="PROSITE" id="PS50923">
    <property type="entry name" value="SUSHI"/>
    <property type="match status" value="7"/>
</dbReference>
<dbReference type="PANTHER" id="PTHR19325">
    <property type="entry name" value="COMPLEMENT COMPONENT-RELATED SUSHI DOMAIN-CONTAINING"/>
    <property type="match status" value="1"/>
</dbReference>
<feature type="domain" description="Sushi" evidence="7">
    <location>
        <begin position="9"/>
        <end position="69"/>
    </location>
</feature>
<accession>V3ZFQ6</accession>
<dbReference type="KEGG" id="lgi:LOTGIDRAFT_176276"/>
<feature type="region of interest" description="Disordered" evidence="6">
    <location>
        <begin position="1"/>
        <end position="24"/>
    </location>
</feature>
<evidence type="ECO:0000256" key="6">
    <source>
        <dbReference type="SAM" id="MobiDB-lite"/>
    </source>
</evidence>
<sequence>MFESSPLAKDCGSPPTGTASTGIASSGTTYTQEADYTCNTGYTVVAGKAKIECLDTGTWDVDNILVCEPKDCGSPPTGTASTGIASSGTTYTQEADYTCNTGYTVTAGKAKIECLDTGTWDVDNILVCEPKDCGSPPTGTASTGTASSGTTYTQEADYTCNTGYTVTAGKAKIECLDTGTWDVDNILVCEPINCGSPPTGTASTGTASSGTTYTQEADYTCNTGYTVTAGKAKIACLDTGTWDIDNILVCEPKDCGSPPTGTASTGTASSGTTYTQEADYTCNTGYTAVAGKAKIECLDTGTWDVDNILVCEPKDCGSPPTGTASTGIASSGTTYTQEADYTCNTGYTVVAGKAKIACLDTGKWDVDNILVCEPINCGDPPPGLESSGTASSGTTYTDTADYICNEGFVRQSGNLQISCLVTGKWDIANILVCE</sequence>
<evidence type="ECO:0000256" key="3">
    <source>
        <dbReference type="ARBA" id="ARBA00023157"/>
    </source>
</evidence>
<keyword evidence="2" id="KW-0677">Repeat</keyword>
<organism evidence="8 9">
    <name type="scientific">Lottia gigantea</name>
    <name type="common">Giant owl limpet</name>
    <dbReference type="NCBI Taxonomy" id="225164"/>
    <lineage>
        <taxon>Eukaryota</taxon>
        <taxon>Metazoa</taxon>
        <taxon>Spiralia</taxon>
        <taxon>Lophotrochozoa</taxon>
        <taxon>Mollusca</taxon>
        <taxon>Gastropoda</taxon>
        <taxon>Patellogastropoda</taxon>
        <taxon>Lottioidea</taxon>
        <taxon>Lottiidae</taxon>
        <taxon>Lottia</taxon>
    </lineage>
</organism>
<dbReference type="GeneID" id="20243660"/>
<feature type="domain" description="Sushi" evidence="7">
    <location>
        <begin position="314"/>
        <end position="374"/>
    </location>
</feature>
<evidence type="ECO:0000313" key="8">
    <source>
        <dbReference type="EMBL" id="ESO82927.1"/>
    </source>
</evidence>
<reference evidence="8 9" key="1">
    <citation type="journal article" date="2013" name="Nature">
        <title>Insights into bilaterian evolution from three spiralian genomes.</title>
        <authorList>
            <person name="Simakov O."/>
            <person name="Marletaz F."/>
            <person name="Cho S.J."/>
            <person name="Edsinger-Gonzales E."/>
            <person name="Havlak P."/>
            <person name="Hellsten U."/>
            <person name="Kuo D.H."/>
            <person name="Larsson T."/>
            <person name="Lv J."/>
            <person name="Arendt D."/>
            <person name="Savage R."/>
            <person name="Osoegawa K."/>
            <person name="de Jong P."/>
            <person name="Grimwood J."/>
            <person name="Chapman J.A."/>
            <person name="Shapiro H."/>
            <person name="Aerts A."/>
            <person name="Otillar R.P."/>
            <person name="Terry A.Y."/>
            <person name="Boore J.L."/>
            <person name="Grigoriev I.V."/>
            <person name="Lindberg D.R."/>
            <person name="Seaver E.C."/>
            <person name="Weisblat D.A."/>
            <person name="Putnam N.H."/>
            <person name="Rokhsar D.S."/>
        </authorList>
    </citation>
    <scope>NUCLEOTIDE SEQUENCE [LARGE SCALE GENOMIC DNA]</scope>
</reference>
<dbReference type="PANTHER" id="PTHR19325:SF560">
    <property type="entry name" value="SUSHI, VON WILLEBRAND FACTOR TYPE A, EGF AND PENTRAXIN DOMAIN-CONTAINING PROTEIN 1"/>
    <property type="match status" value="1"/>
</dbReference>
<dbReference type="STRING" id="225164.V3ZFQ6"/>
<evidence type="ECO:0000256" key="1">
    <source>
        <dbReference type="ARBA" id="ARBA00022659"/>
    </source>
</evidence>
<gene>
    <name evidence="8" type="ORF">LOTGIDRAFT_176276</name>
</gene>
<dbReference type="SUPFAM" id="SSF57535">
    <property type="entry name" value="Complement control module/SCR domain"/>
    <property type="match status" value="7"/>
</dbReference>